<comment type="similarity">
    <text evidence="2">Belongs to the glycosyl hydrolase 36 family.</text>
</comment>
<dbReference type="EMBL" id="CP006812">
    <property type="protein sequence ID" value="AGY82470.1"/>
    <property type="molecule type" value="Genomic_DNA"/>
</dbReference>
<dbReference type="PROSITE" id="PS00512">
    <property type="entry name" value="ALPHA_GALACTOSIDASE"/>
    <property type="match status" value="1"/>
</dbReference>
<evidence type="ECO:0000259" key="10">
    <source>
        <dbReference type="Pfam" id="PF16875"/>
    </source>
</evidence>
<reference evidence="11 12" key="1">
    <citation type="journal article" date="2013" name="Genome Announc.">
        <title>Complete Genome Sequence of Carnobacterium gilichinskyi Strain WN1359T (DSM 27470T).</title>
        <authorList>
            <person name="Leonard M.T."/>
            <person name="Panayotova N."/>
            <person name="Farmerie W.G."/>
            <person name="Triplett E.W."/>
            <person name="Nicholson W.L."/>
        </authorList>
    </citation>
    <scope>NUCLEOTIDE SEQUENCE [LARGE SCALE GENOMIC DNA]</scope>
    <source>
        <strain evidence="11 12">WN1359</strain>
    </source>
</reference>
<keyword evidence="5 6" id="KW-0326">Glycosidase</keyword>
<dbReference type="CDD" id="cd14791">
    <property type="entry name" value="GH36"/>
    <property type="match status" value="1"/>
</dbReference>
<evidence type="ECO:0000256" key="3">
    <source>
        <dbReference type="ARBA" id="ARBA00012755"/>
    </source>
</evidence>
<dbReference type="InterPro" id="IPR050985">
    <property type="entry name" value="Alpha-glycosidase_related"/>
</dbReference>
<feature type="binding site" evidence="8">
    <location>
        <position position="199"/>
    </location>
    <ligand>
        <name>substrate</name>
    </ligand>
</feature>
<dbReference type="PANTHER" id="PTHR43053:SF3">
    <property type="entry name" value="ALPHA-GALACTOSIDASE C-RELATED"/>
    <property type="match status" value="1"/>
</dbReference>
<evidence type="ECO:0000256" key="2">
    <source>
        <dbReference type="ARBA" id="ARBA00006202"/>
    </source>
</evidence>
<feature type="domain" description="Glycosyl hydrolase family 36 N-terminal" evidence="10">
    <location>
        <begin position="31"/>
        <end position="285"/>
    </location>
</feature>
<dbReference type="GO" id="GO:0004557">
    <property type="term" value="F:alpha-galactosidase activity"/>
    <property type="evidence" value="ECO:0007669"/>
    <property type="project" value="UniProtKB-UniRule"/>
</dbReference>
<dbReference type="AlphaFoldDB" id="U5SB44"/>
<dbReference type="FunFam" id="3.20.20.70:FF:000118">
    <property type="entry name" value="Alpha-galactosidase"/>
    <property type="match status" value="1"/>
</dbReference>
<keyword evidence="4 6" id="KW-0378">Hydrolase</keyword>
<dbReference type="PIRSF" id="PIRSF005536">
    <property type="entry name" value="Agal"/>
    <property type="match status" value="1"/>
</dbReference>
<evidence type="ECO:0000256" key="1">
    <source>
        <dbReference type="ARBA" id="ARBA00001255"/>
    </source>
</evidence>
<feature type="binding site" evidence="8">
    <location>
        <begin position="366"/>
        <end position="367"/>
    </location>
    <ligand>
        <name>substrate</name>
    </ligand>
</feature>
<dbReference type="Pfam" id="PF02065">
    <property type="entry name" value="Melibiase"/>
    <property type="match status" value="1"/>
</dbReference>
<evidence type="ECO:0000256" key="5">
    <source>
        <dbReference type="ARBA" id="ARBA00023295"/>
    </source>
</evidence>
<name>U5SB44_9LACT</name>
<feature type="binding site" evidence="8">
    <location>
        <position position="548"/>
    </location>
    <ligand>
        <name>substrate</name>
    </ligand>
</feature>
<dbReference type="InterPro" id="IPR013785">
    <property type="entry name" value="Aldolase_TIM"/>
</dbReference>
<dbReference type="InterPro" id="IPR013780">
    <property type="entry name" value="Glyco_hydro_b"/>
</dbReference>
<dbReference type="Gene3D" id="2.70.98.60">
    <property type="entry name" value="alpha-galactosidase from lactobacil brevis"/>
    <property type="match status" value="1"/>
</dbReference>
<dbReference type="SUPFAM" id="SSF51445">
    <property type="entry name" value="(Trans)glycosidases"/>
    <property type="match status" value="1"/>
</dbReference>
<dbReference type="PATRIC" id="fig|1266845.5.peg.1861"/>
<feature type="binding site" evidence="8">
    <location>
        <position position="526"/>
    </location>
    <ligand>
        <name>substrate</name>
    </ligand>
</feature>
<feature type="domain" description="Glycosyl hydrolase family 36 C-terminal" evidence="9">
    <location>
        <begin position="649"/>
        <end position="726"/>
    </location>
</feature>
<accession>U5SB44</accession>
<protein>
    <recommendedName>
        <fullName evidence="3 6">Alpha-galactosidase</fullName>
        <ecNumber evidence="3 6">3.2.1.22</ecNumber>
    </recommendedName>
</protein>
<feature type="active site" description="Proton donor" evidence="7">
    <location>
        <position position="548"/>
    </location>
</feature>
<evidence type="ECO:0000256" key="7">
    <source>
        <dbReference type="PIRSR" id="PIRSR005536-1"/>
    </source>
</evidence>
<organism evidence="11 12">
    <name type="scientific">Carnobacterium inhibens subsp. gilichinskyi</name>
    <dbReference type="NCBI Taxonomy" id="1266845"/>
    <lineage>
        <taxon>Bacteria</taxon>
        <taxon>Bacillati</taxon>
        <taxon>Bacillota</taxon>
        <taxon>Bacilli</taxon>
        <taxon>Lactobacillales</taxon>
        <taxon>Carnobacteriaceae</taxon>
        <taxon>Carnobacterium</taxon>
    </lineage>
</organism>
<dbReference type="HOGENOM" id="CLU_009640_2_1_9"/>
<evidence type="ECO:0000313" key="12">
    <source>
        <dbReference type="Proteomes" id="UP000017469"/>
    </source>
</evidence>
<feature type="binding site" evidence="8">
    <location>
        <position position="443"/>
    </location>
    <ligand>
        <name>substrate</name>
    </ligand>
</feature>
<dbReference type="InterPro" id="IPR031704">
    <property type="entry name" value="Glyco_hydro_36_N"/>
</dbReference>
<dbReference type="InterPro" id="IPR017853">
    <property type="entry name" value="GH"/>
</dbReference>
<feature type="active site" description="Nucleophile" evidence="7">
    <location>
        <position position="478"/>
    </location>
</feature>
<comment type="catalytic activity">
    <reaction evidence="1 6">
        <text>Hydrolysis of terminal, non-reducing alpha-D-galactose residues in alpha-D-galactosides, including galactose oligosaccharides, galactomannans and galactolipids.</text>
        <dbReference type="EC" id="3.2.1.22"/>
    </reaction>
</comment>
<dbReference type="EC" id="3.2.1.22" evidence="3 6"/>
<evidence type="ECO:0000256" key="4">
    <source>
        <dbReference type="ARBA" id="ARBA00022801"/>
    </source>
</evidence>
<dbReference type="Pfam" id="PF16875">
    <property type="entry name" value="Glyco_hydro_36N"/>
    <property type="match status" value="1"/>
</dbReference>
<dbReference type="PRINTS" id="PR00743">
    <property type="entry name" value="GLHYDRLASE36"/>
</dbReference>
<dbReference type="InterPro" id="IPR000111">
    <property type="entry name" value="Glyco_hydro_27/36_CS"/>
</dbReference>
<feature type="binding site" evidence="8">
    <location>
        <begin position="476"/>
        <end position="480"/>
    </location>
    <ligand>
        <name>substrate</name>
    </ligand>
</feature>
<evidence type="ECO:0000256" key="6">
    <source>
        <dbReference type="PIRNR" id="PIRNR005536"/>
    </source>
</evidence>
<evidence type="ECO:0000256" key="8">
    <source>
        <dbReference type="PIRSR" id="PIRSR005536-2"/>
    </source>
</evidence>
<dbReference type="Gene3D" id="3.20.20.70">
    <property type="entry name" value="Aldolase class I"/>
    <property type="match status" value="1"/>
</dbReference>
<dbReference type="InterPro" id="IPR002252">
    <property type="entry name" value="Glyco_hydro_36"/>
</dbReference>
<dbReference type="STRING" id="1266845.Q783_09840"/>
<dbReference type="Proteomes" id="UP000017469">
    <property type="component" value="Chromosome"/>
</dbReference>
<dbReference type="GO" id="GO:0016052">
    <property type="term" value="P:carbohydrate catabolic process"/>
    <property type="evidence" value="ECO:0007669"/>
    <property type="project" value="InterPro"/>
</dbReference>
<dbReference type="KEGG" id="caw:Q783_09840"/>
<evidence type="ECO:0000313" key="11">
    <source>
        <dbReference type="EMBL" id="AGY82470.1"/>
    </source>
</evidence>
<dbReference type="InterPro" id="IPR031705">
    <property type="entry name" value="Glyco_hydro_36_C"/>
</dbReference>
<dbReference type="RefSeq" id="WP_023179239.1">
    <property type="nucleotide sequence ID" value="NC_022606.1"/>
</dbReference>
<evidence type="ECO:0000259" key="9">
    <source>
        <dbReference type="Pfam" id="PF16874"/>
    </source>
</evidence>
<sequence>MTITFNQERRMFHIQNKFYSYIMTIEENDILSSNYYGARIRNLSHIRNYPRIDRSFSPNMYDSEDRLFSLDTLPQEYASFGSGDFREPAFIFRLKNGSFISDFRYKSHTITFGKKIIEGLPHTHGKKEECETLEIIIEDVLAQLEIVLNYTTFEKYAVLVKSAKVINHSLDKIKIEKMMSMSLDLPNSKYELIHLNGAWARETQITRETIHTGTKILDSKRGASSHQQNPFFAIVDPNTNENHGEIYGFSLVYSGNFSAQIQADSYNQLRLNFGINPFQFTWNLAAEDSFQTPEVVMVYSEDGLTGMSQQYHSFYRNHLLRGKHQNLERPVLINNWEATYFDYDENSLVQIVDEASTLGIELFVLDDGWFGTRNSDTEGLGDWIVNKDKFPNGIKNFSEKVKSKNMKFGIWVEPEMISKKSDLYRQHPDWCLQVEGRGKSLGRGQYVLDFSRSEVRDHIEEVLTDVFNEAQVNYVKWDMNRHITEAFSIQYTNEQQGEVYHRYILGLYDLLDRLVTKFPDVLFEGCSGGGGRFDPGMLYYMPQTWTSDNTDPVSRLSIQYGTSLVYPIVTMGAHVSSSPNHQVGRETSLEMRGTTAMAGNLGYELNILNIQENEKKLIAEQVNFYKKHRTLIQFGDFYRILSPFEGNDCSWMFVSRDKSEALIFYYKILNQASEPLKILKLCGLDSEENYYFEGEELSIGGDELMKSGMYLPTNLHGDYTSYVRYLSIEKIT</sequence>
<proteinExistence type="inferred from homology"/>
<gene>
    <name evidence="11" type="ORF">Q783_09840</name>
</gene>
<dbReference type="Pfam" id="PF16874">
    <property type="entry name" value="Glyco_hydro_36C"/>
    <property type="match status" value="1"/>
</dbReference>
<dbReference type="Gene3D" id="2.60.40.1180">
    <property type="entry name" value="Golgi alpha-mannosidase II"/>
    <property type="match status" value="1"/>
</dbReference>
<dbReference type="PANTHER" id="PTHR43053">
    <property type="entry name" value="GLYCOSIDASE FAMILY 31"/>
    <property type="match status" value="1"/>
</dbReference>
<dbReference type="eggNOG" id="COG3345">
    <property type="taxonomic scope" value="Bacteria"/>
</dbReference>
<dbReference type="InterPro" id="IPR038417">
    <property type="entry name" value="Alpga-gal_N_sf"/>
</dbReference>